<evidence type="ECO:0000313" key="7">
    <source>
        <dbReference type="EMBL" id="CAF4757125.1"/>
    </source>
</evidence>
<dbReference type="EC" id="2.4.2.31" evidence="6"/>
<dbReference type="Proteomes" id="UP000663873">
    <property type="component" value="Unassembled WGS sequence"/>
</dbReference>
<dbReference type="Pfam" id="PF01129">
    <property type="entry name" value="ART"/>
    <property type="match status" value="1"/>
</dbReference>
<keyword evidence="2 6" id="KW-0328">Glycosyltransferase</keyword>
<comment type="similarity">
    <text evidence="1 6">Belongs to the Arg-specific ADP-ribosyltransferase family.</text>
</comment>
<dbReference type="SUPFAM" id="SSF56399">
    <property type="entry name" value="ADP-ribosylation"/>
    <property type="match status" value="1"/>
</dbReference>
<reference evidence="7" key="1">
    <citation type="submission" date="2021-02" db="EMBL/GenBank/DDBJ databases">
        <authorList>
            <person name="Nowell W R."/>
        </authorList>
    </citation>
    <scope>NUCLEOTIDE SEQUENCE</scope>
</reference>
<evidence type="ECO:0000313" key="8">
    <source>
        <dbReference type="Proteomes" id="UP000663873"/>
    </source>
</evidence>
<evidence type="ECO:0000256" key="3">
    <source>
        <dbReference type="ARBA" id="ARBA00022679"/>
    </source>
</evidence>
<keyword evidence="8" id="KW-1185">Reference proteome</keyword>
<comment type="caution">
    <text evidence="7">The sequence shown here is derived from an EMBL/GenBank/DDBJ whole genome shotgun (WGS) entry which is preliminary data.</text>
</comment>
<evidence type="ECO:0000256" key="1">
    <source>
        <dbReference type="ARBA" id="ARBA00009558"/>
    </source>
</evidence>
<evidence type="ECO:0000256" key="2">
    <source>
        <dbReference type="ARBA" id="ARBA00022676"/>
    </source>
</evidence>
<sequence>MQYDYKARNTLSELCRGRYLDNEKELNLINKFEQKYKSQSAIYWYTKDCFLYKTMNFALRTQDMEIIMKMGFFIRDLHEQLVTMHKKQADQQKEVLVFRGQSVLLNEFDNIRKNIGGLMSFNVFLSTSTNIEISLKFVRDAENDPKLVPVLFTMHIDPTKSSIPFADVRESSFYSDEEETLFSMHTIFRIVDVRRNEGQYWNIILSLTSDTDPELMKLTD</sequence>
<keyword evidence="4" id="KW-0548">Nucleotidyltransferase</keyword>
<dbReference type="AlphaFoldDB" id="A0A821LWB9"/>
<name>A0A821LWB9_9BILA</name>
<evidence type="ECO:0000256" key="5">
    <source>
        <dbReference type="ARBA" id="ARBA00047597"/>
    </source>
</evidence>
<protein>
    <recommendedName>
        <fullName evidence="6">NAD(P)(+)--arginine ADP-ribosyltransferase</fullName>
        <ecNumber evidence="6">2.4.2.31</ecNumber>
    </recommendedName>
    <alternativeName>
        <fullName evidence="6">Mono(ADP-ribosyl)transferase</fullName>
    </alternativeName>
</protein>
<keyword evidence="3 6" id="KW-0808">Transferase</keyword>
<dbReference type="GO" id="GO:0016779">
    <property type="term" value="F:nucleotidyltransferase activity"/>
    <property type="evidence" value="ECO:0007669"/>
    <property type="project" value="UniProtKB-KW"/>
</dbReference>
<accession>A0A821LWB9</accession>
<evidence type="ECO:0000256" key="4">
    <source>
        <dbReference type="ARBA" id="ARBA00022695"/>
    </source>
</evidence>
<dbReference type="InterPro" id="IPR000768">
    <property type="entry name" value="ART"/>
</dbReference>
<evidence type="ECO:0000256" key="6">
    <source>
        <dbReference type="RuleBase" id="RU361228"/>
    </source>
</evidence>
<organism evidence="7 8">
    <name type="scientific">Rotaria socialis</name>
    <dbReference type="NCBI Taxonomy" id="392032"/>
    <lineage>
        <taxon>Eukaryota</taxon>
        <taxon>Metazoa</taxon>
        <taxon>Spiralia</taxon>
        <taxon>Gnathifera</taxon>
        <taxon>Rotifera</taxon>
        <taxon>Eurotatoria</taxon>
        <taxon>Bdelloidea</taxon>
        <taxon>Philodinida</taxon>
        <taxon>Philodinidae</taxon>
        <taxon>Rotaria</taxon>
    </lineage>
</organism>
<dbReference type="Gene3D" id="3.90.176.10">
    <property type="entry name" value="Toxin ADP-ribosyltransferase, Chain A, domain 1"/>
    <property type="match status" value="1"/>
</dbReference>
<dbReference type="EMBL" id="CAJOBP010041319">
    <property type="protein sequence ID" value="CAF4757125.1"/>
    <property type="molecule type" value="Genomic_DNA"/>
</dbReference>
<keyword evidence="6" id="KW-0520">NAD</keyword>
<dbReference type="PROSITE" id="PS51996">
    <property type="entry name" value="TR_MART"/>
    <property type="match status" value="1"/>
</dbReference>
<keyword evidence="6" id="KW-0521">NADP</keyword>
<comment type="catalytic activity">
    <reaction evidence="5 6">
        <text>L-arginyl-[protein] + NAD(+) = N(omega)-(ADP-D-ribosyl)-L-arginyl-[protein] + nicotinamide + H(+)</text>
        <dbReference type="Rhea" id="RHEA:19149"/>
        <dbReference type="Rhea" id="RHEA-COMP:10532"/>
        <dbReference type="Rhea" id="RHEA-COMP:15087"/>
        <dbReference type="ChEBI" id="CHEBI:15378"/>
        <dbReference type="ChEBI" id="CHEBI:17154"/>
        <dbReference type="ChEBI" id="CHEBI:29965"/>
        <dbReference type="ChEBI" id="CHEBI:57540"/>
        <dbReference type="ChEBI" id="CHEBI:142554"/>
        <dbReference type="EC" id="2.4.2.31"/>
    </reaction>
</comment>
<gene>
    <name evidence="7" type="ORF">UJA718_LOCUS39251</name>
</gene>
<dbReference type="GO" id="GO:0106274">
    <property type="term" value="F:NAD+-protein-arginine ADP-ribosyltransferase activity"/>
    <property type="evidence" value="ECO:0007669"/>
    <property type="project" value="UniProtKB-EC"/>
</dbReference>
<feature type="non-terminal residue" evidence="7">
    <location>
        <position position="220"/>
    </location>
</feature>
<proteinExistence type="inferred from homology"/>